<dbReference type="PANTHER" id="PTHR16263:SF4">
    <property type="entry name" value="TETRATRICOPEPTIDE REPEAT PROTEIN 38"/>
    <property type="match status" value="1"/>
</dbReference>
<organism evidence="3 4">
    <name type="scientific">Pseudomonas lalucatii</name>
    <dbReference type="NCBI Taxonomy" id="1424203"/>
    <lineage>
        <taxon>Bacteria</taxon>
        <taxon>Pseudomonadati</taxon>
        <taxon>Pseudomonadota</taxon>
        <taxon>Gammaproteobacteria</taxon>
        <taxon>Pseudomonadales</taxon>
        <taxon>Pseudomonadaceae</taxon>
        <taxon>Pseudomonas</taxon>
    </lineage>
</organism>
<protein>
    <submittedName>
        <fullName evidence="3">Tetratricopeptide repeat protein</fullName>
    </submittedName>
</protein>
<dbReference type="RefSeq" id="WP_213639396.1">
    <property type="nucleotide sequence ID" value="NZ_JADPMV010000001.1"/>
</dbReference>
<keyword evidence="1" id="KW-0677">Repeat</keyword>
<proteinExistence type="predicted"/>
<evidence type="ECO:0000313" key="4">
    <source>
        <dbReference type="Proteomes" id="UP001196601"/>
    </source>
</evidence>
<comment type="caution">
    <text evidence="3">The sequence shown here is derived from an EMBL/GenBank/DDBJ whole genome shotgun (WGS) entry which is preliminary data.</text>
</comment>
<name>A0ABS5Q1B3_9PSED</name>
<evidence type="ECO:0000256" key="1">
    <source>
        <dbReference type="ARBA" id="ARBA00022737"/>
    </source>
</evidence>
<dbReference type="Proteomes" id="UP001196601">
    <property type="component" value="Unassembled WGS sequence"/>
</dbReference>
<accession>A0ABS5Q1B3</accession>
<keyword evidence="2" id="KW-0802">TPR repeat</keyword>
<dbReference type="PANTHER" id="PTHR16263">
    <property type="entry name" value="TETRATRICOPEPTIDE REPEAT PROTEIN 38"/>
    <property type="match status" value="1"/>
</dbReference>
<gene>
    <name evidence="3" type="ORF">I0D00_09080</name>
</gene>
<reference evidence="3 4" key="1">
    <citation type="journal article" date="2021" name="Syst. Appl. Microbiol.">
        <title>Pseudomonas lalucatii sp. nov. isolated from Vallgornera, a karstic cave in Mallorca, Western Mediterranean.</title>
        <authorList>
            <person name="Busquets A."/>
            <person name="Mulet M."/>
            <person name="Gomila M."/>
            <person name="Garcia-Valdes E."/>
        </authorList>
    </citation>
    <scope>NUCLEOTIDE SEQUENCE [LARGE SCALE GENOMIC DNA]</scope>
    <source>
        <strain evidence="3 4">R1b54</strain>
    </source>
</reference>
<evidence type="ECO:0000313" key="3">
    <source>
        <dbReference type="EMBL" id="MBS7662088.1"/>
    </source>
</evidence>
<dbReference type="EMBL" id="JADPMV010000001">
    <property type="protein sequence ID" value="MBS7662088.1"/>
    <property type="molecule type" value="Genomic_DNA"/>
</dbReference>
<dbReference type="InterPro" id="IPR033891">
    <property type="entry name" value="TTC38"/>
</dbReference>
<keyword evidence="4" id="KW-1185">Reference proteome</keyword>
<evidence type="ECO:0000256" key="2">
    <source>
        <dbReference type="ARBA" id="ARBA00022803"/>
    </source>
</evidence>
<dbReference type="CDD" id="cd05804">
    <property type="entry name" value="StaR_like"/>
    <property type="match status" value="1"/>
</dbReference>
<sequence>MSSFDKRGNPVSYGSQQAVEALDRVCDLLHAYQADPLAEVDRLIAEHPDFALAHAFRAGALATATDKAFEDELGKSLRAAEALLAQANERERMHIGALRAWFEGDWERAVERWGRVSIAYPRDLLALQLAHLGDFYLGYSQMLRDRVARVLPHWHQDIPGFGFVKGMYAFGLEEAGDYRHAEEQGRAAVALNRQDGWAVHAVTHVMEMQGRSAEGAQYLAGNADGWAPNSMFAFHLWWHKALFHLEANDAASALQIYDQHISAAGFTQALELLDGSSLLWRLALLGHEVGARWNALAEKWRARSDDAYYAFNDVNAMLAFAGIGDQQAQERQLAAVRRAAAGQGSNAMMSREIGVPACEGLVAFARGHYRQAIDWLSPLRGKANRFGGSHAQRDLFSWTLTEAAIRLGDRPLAEAFVAERLSWKPHSPLNRAWAQRVGRLQAPQSP</sequence>